<accession>A0A8J8G5E6</accession>
<dbReference type="Proteomes" id="UP000610746">
    <property type="component" value="Unassembled WGS sequence"/>
</dbReference>
<proteinExistence type="predicted"/>
<name>A0A8J8G5E6_9FLAO</name>
<protein>
    <recommendedName>
        <fullName evidence="3">ATPase AAA-type core domain-containing protein</fullName>
    </recommendedName>
</protein>
<dbReference type="SUPFAM" id="SSF52540">
    <property type="entry name" value="P-loop containing nucleoside triphosphate hydrolases"/>
    <property type="match status" value="1"/>
</dbReference>
<dbReference type="Gene3D" id="3.40.50.300">
    <property type="entry name" value="P-loop containing nucleotide triphosphate hydrolases"/>
    <property type="match status" value="1"/>
</dbReference>
<evidence type="ECO:0000313" key="4">
    <source>
        <dbReference type="EMBL" id="NRS91783.1"/>
    </source>
</evidence>
<feature type="domain" description="ATPase AAA-type core" evidence="3">
    <location>
        <begin position="166"/>
        <end position="290"/>
    </location>
</feature>
<evidence type="ECO:0000256" key="2">
    <source>
        <dbReference type="ARBA" id="ARBA00022840"/>
    </source>
</evidence>
<dbReference type="AlphaFoldDB" id="A0A8J8G5E6"/>
<dbReference type="Pfam" id="PF00004">
    <property type="entry name" value="AAA"/>
    <property type="match status" value="1"/>
</dbReference>
<gene>
    <name evidence="4" type="ORF">HNQ03_000850</name>
</gene>
<comment type="caution">
    <text evidence="4">The sequence shown here is derived from an EMBL/GenBank/DDBJ whole genome shotgun (WGS) entry which is preliminary data.</text>
</comment>
<dbReference type="GO" id="GO:0005524">
    <property type="term" value="F:ATP binding"/>
    <property type="evidence" value="ECO:0007669"/>
    <property type="project" value="UniProtKB-KW"/>
</dbReference>
<evidence type="ECO:0000259" key="3">
    <source>
        <dbReference type="Pfam" id="PF00004"/>
    </source>
</evidence>
<dbReference type="RefSeq" id="WP_173778402.1">
    <property type="nucleotide sequence ID" value="NZ_JABSNO010000004.1"/>
</dbReference>
<evidence type="ECO:0000313" key="5">
    <source>
        <dbReference type="Proteomes" id="UP000610746"/>
    </source>
</evidence>
<dbReference type="InterPro" id="IPR027417">
    <property type="entry name" value="P-loop_NTPase"/>
</dbReference>
<dbReference type="PANTHER" id="PTHR23073">
    <property type="entry name" value="26S PROTEASOME REGULATORY SUBUNIT"/>
    <property type="match status" value="1"/>
</dbReference>
<keyword evidence="2" id="KW-0067">ATP-binding</keyword>
<reference evidence="4" key="1">
    <citation type="submission" date="2020-05" db="EMBL/GenBank/DDBJ databases">
        <title>Genomic Encyclopedia of Type Strains, Phase IV (KMG-V): Genome sequencing to study the core and pangenomes of soil and plant-associated prokaryotes.</title>
        <authorList>
            <person name="Whitman W."/>
        </authorList>
    </citation>
    <scope>NUCLEOTIDE SEQUENCE</scope>
    <source>
        <strain evidence="4">16F</strain>
    </source>
</reference>
<dbReference type="EMBL" id="JABSNO010000004">
    <property type="protein sequence ID" value="NRS91783.1"/>
    <property type="molecule type" value="Genomic_DNA"/>
</dbReference>
<evidence type="ECO:0000256" key="1">
    <source>
        <dbReference type="ARBA" id="ARBA00022741"/>
    </source>
</evidence>
<keyword evidence="1" id="KW-0547">Nucleotide-binding</keyword>
<organism evidence="4 5">
    <name type="scientific">Frigoriflavimonas asaccharolytica</name>
    <dbReference type="NCBI Taxonomy" id="2735899"/>
    <lineage>
        <taxon>Bacteria</taxon>
        <taxon>Pseudomonadati</taxon>
        <taxon>Bacteroidota</taxon>
        <taxon>Flavobacteriia</taxon>
        <taxon>Flavobacteriales</taxon>
        <taxon>Weeksellaceae</taxon>
        <taxon>Frigoriflavimonas</taxon>
    </lineage>
</organism>
<dbReference type="InterPro" id="IPR003959">
    <property type="entry name" value="ATPase_AAA_core"/>
</dbReference>
<dbReference type="InterPro" id="IPR050221">
    <property type="entry name" value="26S_Proteasome_ATPase"/>
</dbReference>
<sequence>MKITELALDIGISTNTIKNFIQDFDLELSSCLFPNMEVKDDFEKFARENLEFLQKYEADLADEKSCKQIAKEINQPVEKVEEIVKKNVPILYENGLYKSSVSKFGIDHELGGNYQFVYDYFGKKTALANRDFIGYRDLYFYITEMLDPFLDEKQALDWGINKPNGIMLYGPKGSGKIFWAKKIAEIIDYDFNEVKTSYIQNAKNNFGQYLTSIMMKQGNKTLFIENFNEISSIKNTENIASISKNDAEDVILHSIHKFTEENLLLVAATDSLSEVDAEVFSPGRFDILIPVFPPNLDERAQMILRYLTSNLVKESVLTQILEYNKADSKPFWLNYASRMKLFSNTMVIDFTQSVKKRLRSKYLKTKNPHFHIEREILELSYIESKSKLTDNYLQSIQYFINEVAAHDYDVFKNRIDQLKFELDSYRIAEPQRKTIGFEHGENGKA</sequence>
<dbReference type="GO" id="GO:0016887">
    <property type="term" value="F:ATP hydrolysis activity"/>
    <property type="evidence" value="ECO:0007669"/>
    <property type="project" value="InterPro"/>
</dbReference>
<keyword evidence="5" id="KW-1185">Reference proteome</keyword>